<dbReference type="PANTHER" id="PTHR37468">
    <property type="entry name" value="SULFATE TRANSPORTER CYSZ"/>
    <property type="match status" value="1"/>
</dbReference>
<feature type="transmembrane region" description="Helical" evidence="10">
    <location>
        <begin position="153"/>
        <end position="170"/>
    </location>
</feature>
<dbReference type="Proteomes" id="UP000277671">
    <property type="component" value="Unassembled WGS sequence"/>
</dbReference>
<evidence type="ECO:0000256" key="8">
    <source>
        <dbReference type="ARBA" id="ARBA00023032"/>
    </source>
</evidence>
<keyword evidence="8" id="KW-0764">Sulfate transport</keyword>
<evidence type="ECO:0000256" key="5">
    <source>
        <dbReference type="ARBA" id="ARBA00022605"/>
    </source>
</evidence>
<feature type="transmembrane region" description="Helical" evidence="10">
    <location>
        <begin position="84"/>
        <end position="113"/>
    </location>
</feature>
<evidence type="ECO:0000256" key="9">
    <source>
        <dbReference type="ARBA" id="ARBA00023136"/>
    </source>
</evidence>
<keyword evidence="9 10" id="KW-0472">Membrane</keyword>
<feature type="transmembrane region" description="Helical" evidence="10">
    <location>
        <begin position="176"/>
        <end position="200"/>
    </location>
</feature>
<dbReference type="RefSeq" id="WP_121157369.1">
    <property type="nucleotide sequence ID" value="NZ_RBKT01000001.1"/>
</dbReference>
<feature type="transmembrane region" description="Helical" evidence="10">
    <location>
        <begin position="37"/>
        <end position="64"/>
    </location>
</feature>
<dbReference type="GO" id="GO:0019344">
    <property type="term" value="P:cysteine biosynthetic process"/>
    <property type="evidence" value="ECO:0007669"/>
    <property type="project" value="TreeGrafter"/>
</dbReference>
<evidence type="ECO:0000256" key="6">
    <source>
        <dbReference type="ARBA" id="ARBA00022692"/>
    </source>
</evidence>
<keyword evidence="3" id="KW-1003">Cell membrane</keyword>
<gene>
    <name evidence="11" type="ORF">BDK92_3133</name>
</gene>
<accession>A0A495JKE3</accession>
<feature type="transmembrane region" description="Helical" evidence="10">
    <location>
        <begin position="6"/>
        <end position="25"/>
    </location>
</feature>
<keyword evidence="2" id="KW-0813">Transport</keyword>
<keyword evidence="5" id="KW-0028">Amino-acid biosynthesis</keyword>
<reference evidence="11 12" key="1">
    <citation type="submission" date="2018-10" db="EMBL/GenBank/DDBJ databases">
        <title>Sequencing the genomes of 1000 actinobacteria strains.</title>
        <authorList>
            <person name="Klenk H.-P."/>
        </authorList>
    </citation>
    <scope>NUCLEOTIDE SEQUENCE [LARGE SCALE GENOMIC DNA]</scope>
    <source>
        <strain evidence="11 12">DSM 45175</strain>
    </source>
</reference>
<name>A0A495JKE3_9ACTN</name>
<keyword evidence="4" id="KW-0997">Cell inner membrane</keyword>
<dbReference type="GO" id="GO:0009675">
    <property type="term" value="F:high-affinity sulfate:proton symporter activity"/>
    <property type="evidence" value="ECO:0007669"/>
    <property type="project" value="TreeGrafter"/>
</dbReference>
<evidence type="ECO:0000313" key="11">
    <source>
        <dbReference type="EMBL" id="RKR88802.1"/>
    </source>
</evidence>
<dbReference type="InterPro" id="IPR059112">
    <property type="entry name" value="CysZ/EI24"/>
</dbReference>
<protein>
    <submittedName>
        <fullName evidence="11">Uncharacterized protein involved in cysteine biosynthesis</fullName>
    </submittedName>
</protein>
<comment type="subcellular location">
    <subcellularLocation>
        <location evidence="1">Membrane</location>
        <topology evidence="1">Multi-pass membrane protein</topology>
    </subcellularLocation>
</comment>
<dbReference type="OrthoDB" id="3375053at2"/>
<keyword evidence="12" id="KW-1185">Reference proteome</keyword>
<organism evidence="11 12">
    <name type="scientific">Micromonospora pisi</name>
    <dbReference type="NCBI Taxonomy" id="589240"/>
    <lineage>
        <taxon>Bacteria</taxon>
        <taxon>Bacillati</taxon>
        <taxon>Actinomycetota</taxon>
        <taxon>Actinomycetes</taxon>
        <taxon>Micromonosporales</taxon>
        <taxon>Micromonosporaceae</taxon>
        <taxon>Micromonospora</taxon>
    </lineage>
</organism>
<dbReference type="GO" id="GO:0005886">
    <property type="term" value="C:plasma membrane"/>
    <property type="evidence" value="ECO:0007669"/>
    <property type="project" value="TreeGrafter"/>
</dbReference>
<keyword evidence="6 10" id="KW-0812">Transmembrane</keyword>
<sequence length="276" mass="29363">MGAAKVAAPAVSAAGQFFTGVGLLLRGLGTYARNPRLVLLGILPALITGALFLAGYATLIYFVTDLADLVTPFADGWVQWGRDLIRVLAAFAFLALGAVLGVLTFTAVTLVVGDPFYEEISGRVEARYGGVPNEIEVHWLRSLRRSMVDSLRLVTRSVLLGVPLFFAGFIPVVGQFVVPVIAAAVGGWFLALELVGAPFYRRGLRLADRRRVLREHRPVALGFGVAVFCCFLIPLGAILVMPAAVAGAALLARRSLGQPIDEPGRWIEQPAPGTGA</sequence>
<evidence type="ECO:0000256" key="2">
    <source>
        <dbReference type="ARBA" id="ARBA00022448"/>
    </source>
</evidence>
<dbReference type="PANTHER" id="PTHR37468:SF1">
    <property type="entry name" value="SULFATE TRANSPORTER CYSZ"/>
    <property type="match status" value="1"/>
</dbReference>
<feature type="transmembrane region" description="Helical" evidence="10">
    <location>
        <begin position="221"/>
        <end position="252"/>
    </location>
</feature>
<keyword evidence="7 10" id="KW-1133">Transmembrane helix</keyword>
<evidence type="ECO:0000313" key="12">
    <source>
        <dbReference type="Proteomes" id="UP000277671"/>
    </source>
</evidence>
<dbReference type="InterPro" id="IPR050480">
    <property type="entry name" value="CysZ-like"/>
</dbReference>
<comment type="caution">
    <text evidence="11">The sequence shown here is derived from an EMBL/GenBank/DDBJ whole genome shotgun (WGS) entry which is preliminary data.</text>
</comment>
<dbReference type="GO" id="GO:0000103">
    <property type="term" value="P:sulfate assimilation"/>
    <property type="evidence" value="ECO:0007669"/>
    <property type="project" value="TreeGrafter"/>
</dbReference>
<evidence type="ECO:0000256" key="7">
    <source>
        <dbReference type="ARBA" id="ARBA00022989"/>
    </source>
</evidence>
<dbReference type="Pfam" id="PF07264">
    <property type="entry name" value="EI24"/>
    <property type="match status" value="1"/>
</dbReference>
<evidence type="ECO:0000256" key="4">
    <source>
        <dbReference type="ARBA" id="ARBA00022519"/>
    </source>
</evidence>
<evidence type="ECO:0000256" key="3">
    <source>
        <dbReference type="ARBA" id="ARBA00022475"/>
    </source>
</evidence>
<evidence type="ECO:0000256" key="10">
    <source>
        <dbReference type="SAM" id="Phobius"/>
    </source>
</evidence>
<evidence type="ECO:0000256" key="1">
    <source>
        <dbReference type="ARBA" id="ARBA00004141"/>
    </source>
</evidence>
<dbReference type="AlphaFoldDB" id="A0A495JKE3"/>
<dbReference type="EMBL" id="RBKT01000001">
    <property type="protein sequence ID" value="RKR88802.1"/>
    <property type="molecule type" value="Genomic_DNA"/>
</dbReference>
<proteinExistence type="predicted"/>